<dbReference type="Gene3D" id="3.30.530.20">
    <property type="match status" value="1"/>
</dbReference>
<dbReference type="InterPro" id="IPR023393">
    <property type="entry name" value="START-like_dom_sf"/>
</dbReference>
<protein>
    <submittedName>
        <fullName evidence="2">Uncharacterized protein</fullName>
    </submittedName>
</protein>
<dbReference type="AlphaFoldDB" id="A0AAW1SXM5"/>
<feature type="compositionally biased region" description="Low complexity" evidence="1">
    <location>
        <begin position="217"/>
        <end position="234"/>
    </location>
</feature>
<evidence type="ECO:0000313" key="2">
    <source>
        <dbReference type="EMBL" id="KAK9862129.1"/>
    </source>
</evidence>
<reference evidence="2 3" key="1">
    <citation type="journal article" date="2024" name="Nat. Commun.">
        <title>Phylogenomics reveals the evolutionary origins of lichenization in chlorophyte algae.</title>
        <authorList>
            <person name="Puginier C."/>
            <person name="Libourel C."/>
            <person name="Otte J."/>
            <person name="Skaloud P."/>
            <person name="Haon M."/>
            <person name="Grisel S."/>
            <person name="Petersen M."/>
            <person name="Berrin J.G."/>
            <person name="Delaux P.M."/>
            <person name="Dal Grande F."/>
            <person name="Keller J."/>
        </authorList>
    </citation>
    <scope>NUCLEOTIDE SEQUENCE [LARGE SCALE GENOMIC DNA]</scope>
    <source>
        <strain evidence="2 3">SAG 2523</strain>
    </source>
</reference>
<organism evidence="2 3">
    <name type="scientific">Apatococcus fuscideae</name>
    <dbReference type="NCBI Taxonomy" id="2026836"/>
    <lineage>
        <taxon>Eukaryota</taxon>
        <taxon>Viridiplantae</taxon>
        <taxon>Chlorophyta</taxon>
        <taxon>core chlorophytes</taxon>
        <taxon>Trebouxiophyceae</taxon>
        <taxon>Chlorellales</taxon>
        <taxon>Chlorellaceae</taxon>
        <taxon>Apatococcus</taxon>
    </lineage>
</organism>
<sequence>MEVTTWPTVAITTSGLVPFAIEHCWAVARDFGQICKLFDGMEVGGRRSVVRSGMLDGAPGTCIGALRYVDFGTIRLIQQLDCVDNEAHKISWHAVAHPLNRSEFPGSFVNDSYGISMKPVSMNNATYVELRGKFMTEPENVTAMIAFLDNMQETAVGGITRCLVQSTLQPSMAQGLGMGPGPNTFSQQQQPGMSHPVSHQMGPAAHMPQAHWQADQSPSNSNPSSETSTLPTQW</sequence>
<dbReference type="EMBL" id="JALJOV010000651">
    <property type="protein sequence ID" value="KAK9862129.1"/>
    <property type="molecule type" value="Genomic_DNA"/>
</dbReference>
<feature type="region of interest" description="Disordered" evidence="1">
    <location>
        <begin position="173"/>
        <end position="234"/>
    </location>
</feature>
<comment type="caution">
    <text evidence="2">The sequence shown here is derived from an EMBL/GenBank/DDBJ whole genome shotgun (WGS) entry which is preliminary data.</text>
</comment>
<evidence type="ECO:0000256" key="1">
    <source>
        <dbReference type="SAM" id="MobiDB-lite"/>
    </source>
</evidence>
<dbReference type="SUPFAM" id="SSF55961">
    <property type="entry name" value="Bet v1-like"/>
    <property type="match status" value="1"/>
</dbReference>
<accession>A0AAW1SXM5</accession>
<keyword evidence="3" id="KW-1185">Reference proteome</keyword>
<gene>
    <name evidence="2" type="ORF">WJX84_001283</name>
</gene>
<feature type="compositionally biased region" description="Polar residues" evidence="1">
    <location>
        <begin position="183"/>
        <end position="192"/>
    </location>
</feature>
<name>A0AAW1SXM5_9CHLO</name>
<dbReference type="Proteomes" id="UP001485043">
    <property type="component" value="Unassembled WGS sequence"/>
</dbReference>
<evidence type="ECO:0000313" key="3">
    <source>
        <dbReference type="Proteomes" id="UP001485043"/>
    </source>
</evidence>
<proteinExistence type="predicted"/>